<keyword evidence="1" id="KW-1133">Transmembrane helix</keyword>
<organism evidence="2 3">
    <name type="scientific">Vagococcus proximus</name>
    <dbReference type="NCBI Taxonomy" id="2991417"/>
    <lineage>
        <taxon>Bacteria</taxon>
        <taxon>Bacillati</taxon>
        <taxon>Bacillota</taxon>
        <taxon>Bacilli</taxon>
        <taxon>Lactobacillales</taxon>
        <taxon>Enterococcaceae</taxon>
        <taxon>Vagococcus</taxon>
    </lineage>
</organism>
<proteinExistence type="predicted"/>
<feature type="transmembrane region" description="Helical" evidence="1">
    <location>
        <begin position="370"/>
        <end position="395"/>
    </location>
</feature>
<sequence length="600" mass="66924">MFCSKCGNECSEGACFCPGCGNKLEEINNEKLLSEEFIKKSLLESKEANISVAPDIEEKKLLSMTKITSDNIDPTKVIGIVDTSAFSNGKAGLLFTGDTAYMKESFGTADCIPYVGINNVEYDLNQEYLDNGKVKEKKKLVIQYEDEENVREIYTDVSYPLNLLGEILKGIKDNVETIDSKDQVVQLQNLDPMIIELYFRVIICYLKLNDGVIDQNEYKELISLMVRLKLSKELSANLRTYRFSEDNEDVDELLRELNHQLDVHKISSNAIYQSLGMDIIGMNLASLDEWKEDKCLVYMLDKLHMTDKQVEFTIRKINIEKQIIESRMDDSQIKGIVTELSALAAGAGISLGALAITGAVSGFGGITGGLLAVSLGSGGTLIGAAAVAASAYGVYKGIKHIAGTSELEKFGIRMATLTKKIEILRDSNVHIIEDINWINQEMGELANTLFDAETLNEELVLELRHMILKVQKVSGSGRLIEEEQTRTEKEYIITKLPEVLDEEKFNELNKNKVQRVEYSKIINKAYKMNQESMTNENESEGPEVQAKLYLDESQNSDSLELVLNILEDIGYFNTATSSMAQGKVVAKKGMETLKKGLFGK</sequence>
<dbReference type="RefSeq" id="WP_275471213.1">
    <property type="nucleotide sequence ID" value="NZ_JAPDSH010000003.1"/>
</dbReference>
<protein>
    <submittedName>
        <fullName evidence="2">Zinc ribbon domain-containing protein</fullName>
    </submittedName>
</protein>
<reference evidence="2" key="1">
    <citation type="submission" date="2022-10" db="EMBL/GenBank/DDBJ databases">
        <title>Vagococcus sp. isolated from poultry meat.</title>
        <authorList>
            <person name="Johansson P."/>
            <person name="Bjorkroth J."/>
        </authorList>
    </citation>
    <scope>NUCLEOTIDE SEQUENCE</scope>
    <source>
        <strain evidence="2">PNs007</strain>
    </source>
</reference>
<keyword evidence="1" id="KW-0472">Membrane</keyword>
<accession>A0ABT5X0Y2</accession>
<evidence type="ECO:0000313" key="3">
    <source>
        <dbReference type="Proteomes" id="UP001147148"/>
    </source>
</evidence>
<name>A0ABT5X0Y2_9ENTE</name>
<dbReference type="Proteomes" id="UP001147148">
    <property type="component" value="Unassembled WGS sequence"/>
</dbReference>
<dbReference type="EMBL" id="JAPDSH010000003">
    <property type="protein sequence ID" value="MDF0479577.1"/>
    <property type="molecule type" value="Genomic_DNA"/>
</dbReference>
<gene>
    <name evidence="2" type="ORF">OL233_04670</name>
</gene>
<comment type="caution">
    <text evidence="2">The sequence shown here is derived from an EMBL/GenBank/DDBJ whole genome shotgun (WGS) entry which is preliminary data.</text>
</comment>
<evidence type="ECO:0000313" key="2">
    <source>
        <dbReference type="EMBL" id="MDF0479577.1"/>
    </source>
</evidence>
<keyword evidence="1" id="KW-0812">Transmembrane</keyword>
<feature type="transmembrane region" description="Helical" evidence="1">
    <location>
        <begin position="340"/>
        <end position="364"/>
    </location>
</feature>
<keyword evidence="3" id="KW-1185">Reference proteome</keyword>
<evidence type="ECO:0000256" key="1">
    <source>
        <dbReference type="SAM" id="Phobius"/>
    </source>
</evidence>